<dbReference type="AlphaFoldDB" id="A0A479ZX96"/>
<keyword evidence="3" id="KW-1185">Reference proteome</keyword>
<dbReference type="EMBL" id="BJCE01000029">
    <property type="protein sequence ID" value="GCL36196.1"/>
    <property type="molecule type" value="Genomic_DNA"/>
</dbReference>
<dbReference type="Gene3D" id="2.120.10.30">
    <property type="entry name" value="TolB, C-terminal domain"/>
    <property type="match status" value="1"/>
</dbReference>
<reference evidence="3" key="1">
    <citation type="submission" date="2019-02" db="EMBL/GenBank/DDBJ databases">
        <title>Draft genome sequence of Sphaerospermopsis reniformis NIES-1949.</title>
        <authorList>
            <person name="Yamaguchi H."/>
            <person name="Suzuki S."/>
            <person name="Kawachi M."/>
        </authorList>
    </citation>
    <scope>NUCLEOTIDE SEQUENCE [LARGE SCALE GENOMIC DNA]</scope>
    <source>
        <strain evidence="3">NIES-1949</strain>
    </source>
</reference>
<proteinExistence type="predicted"/>
<sequence>MKNRFTSQIQKNQQQLIQVINNVVRSRYWRQNIAVKILLSVTCSLIVIFAGMTMEKATTQTATAPVFTYQTSWLGNTIGKGELRVQNYIEAMYVTGNGLIYTNSIWDEAGMEAAIYKDGKVIGFLKDLHGWYRLGGKAVTANSKYIYVAMRQGGMSSQKEGYPSEGKTWYCVRRYDLTGKPAPFPGGNGWDKSMLIISDKSEVTGLAIVGNKLFVSNADANIVRIFNTETMQETGKFTVNNPGGIAVDPRGTLWIIQNKKGNTPGKIVHYDQTGKKLPQQIVDVVDPTAIAIYKQDRILVAENGIRQQVLIYNIKNQPVQVGTFGTKNGIYSGVPGEVQDLKLYGITGVGADSAGNFYINNNGFNNSGTDLRKFSPSGKLQWQLLGLIFVDNADTDPKSDGVNLFTKQEEYWMDYSKPAGKQWTYKAYTLNPFKYPQDPRLHTSPDAPIFRRIQGKPFLFLTHMFGSMVQIYRFDPKTDGEIAIPAGMFVGTNDKQEQAIKGNWPPYQPAKGEWIWRDKNGNGAFDQNEYDNSEDYPYIGGWWVDTKGDVWKALRTEDGIRHYPLQGLDSQGNPIYTYRSMQKEKTPSFFKDLRRIEYFPETDTMYLSGFTVEHPAIGDDWGVVGSEIARFDNWSKGNRTPKWRTVIPYDTTGKREIATAAMSVAVDYVFTVTSKTAEVNIYNATTGKLVRKFSPGPEVAGESGWVDIPHGIRAFRRRNGEYLVFVEENWKGKVIIYRLPIS</sequence>
<protein>
    <submittedName>
        <fullName evidence="2">NHL repeat-containing protein</fullName>
    </submittedName>
</protein>
<evidence type="ECO:0000313" key="2">
    <source>
        <dbReference type="EMBL" id="GCL36196.1"/>
    </source>
</evidence>
<accession>A0A479ZX96</accession>
<dbReference type="Proteomes" id="UP000300142">
    <property type="component" value="Unassembled WGS sequence"/>
</dbReference>
<dbReference type="RefSeq" id="WP_137666784.1">
    <property type="nucleotide sequence ID" value="NZ_BJCE01000029.1"/>
</dbReference>
<name>A0A479ZX96_9CYAN</name>
<evidence type="ECO:0000256" key="1">
    <source>
        <dbReference type="SAM" id="Phobius"/>
    </source>
</evidence>
<keyword evidence="1" id="KW-0472">Membrane</keyword>
<keyword evidence="1" id="KW-1133">Transmembrane helix</keyword>
<gene>
    <name evidence="2" type="ORF">SR1949_12980</name>
</gene>
<organism evidence="2 3">
    <name type="scientific">Sphaerospermopsis reniformis</name>
    <dbReference type="NCBI Taxonomy" id="531300"/>
    <lineage>
        <taxon>Bacteria</taxon>
        <taxon>Bacillati</taxon>
        <taxon>Cyanobacteriota</taxon>
        <taxon>Cyanophyceae</taxon>
        <taxon>Nostocales</taxon>
        <taxon>Aphanizomenonaceae</taxon>
        <taxon>Sphaerospermopsis</taxon>
    </lineage>
</organism>
<evidence type="ECO:0000313" key="3">
    <source>
        <dbReference type="Proteomes" id="UP000300142"/>
    </source>
</evidence>
<dbReference type="SUPFAM" id="SSF75011">
    <property type="entry name" value="3-carboxy-cis,cis-mucoante lactonizing enzyme"/>
    <property type="match status" value="1"/>
</dbReference>
<comment type="caution">
    <text evidence="2">The sequence shown here is derived from an EMBL/GenBank/DDBJ whole genome shotgun (WGS) entry which is preliminary data.</text>
</comment>
<keyword evidence="1" id="KW-0812">Transmembrane</keyword>
<feature type="transmembrane region" description="Helical" evidence="1">
    <location>
        <begin position="33"/>
        <end position="52"/>
    </location>
</feature>
<dbReference type="InterPro" id="IPR011042">
    <property type="entry name" value="6-blade_b-propeller_TolB-like"/>
</dbReference>